<proteinExistence type="predicted"/>
<reference evidence="2" key="1">
    <citation type="journal article" date="2022" name="bioRxiv">
        <title>Sequencing and chromosome-scale assembly of the giantPleurodeles waltlgenome.</title>
        <authorList>
            <person name="Brown T."/>
            <person name="Elewa A."/>
            <person name="Iarovenko S."/>
            <person name="Subramanian E."/>
            <person name="Araus A.J."/>
            <person name="Petzold A."/>
            <person name="Susuki M."/>
            <person name="Suzuki K.-i.T."/>
            <person name="Hayashi T."/>
            <person name="Toyoda A."/>
            <person name="Oliveira C."/>
            <person name="Osipova E."/>
            <person name="Leigh N.D."/>
            <person name="Simon A."/>
            <person name="Yun M.H."/>
        </authorList>
    </citation>
    <scope>NUCLEOTIDE SEQUENCE</scope>
    <source>
        <strain evidence="2">20211129_DDA</strain>
        <tissue evidence="2">Liver</tissue>
    </source>
</reference>
<protein>
    <submittedName>
        <fullName evidence="2">Uncharacterized protein</fullName>
    </submittedName>
</protein>
<comment type="caution">
    <text evidence="2">The sequence shown here is derived from an EMBL/GenBank/DDBJ whole genome shotgun (WGS) entry which is preliminary data.</text>
</comment>
<feature type="region of interest" description="Disordered" evidence="1">
    <location>
        <begin position="74"/>
        <end position="101"/>
    </location>
</feature>
<organism evidence="2 3">
    <name type="scientific">Pleurodeles waltl</name>
    <name type="common">Iberian ribbed newt</name>
    <dbReference type="NCBI Taxonomy" id="8319"/>
    <lineage>
        <taxon>Eukaryota</taxon>
        <taxon>Metazoa</taxon>
        <taxon>Chordata</taxon>
        <taxon>Craniata</taxon>
        <taxon>Vertebrata</taxon>
        <taxon>Euteleostomi</taxon>
        <taxon>Amphibia</taxon>
        <taxon>Batrachia</taxon>
        <taxon>Caudata</taxon>
        <taxon>Salamandroidea</taxon>
        <taxon>Salamandridae</taxon>
        <taxon>Pleurodelinae</taxon>
        <taxon>Pleurodeles</taxon>
    </lineage>
</organism>
<accession>A0AAV7W3E4</accession>
<feature type="region of interest" description="Disordered" evidence="1">
    <location>
        <begin position="24"/>
        <end position="59"/>
    </location>
</feature>
<name>A0AAV7W3E4_PLEWA</name>
<feature type="compositionally biased region" description="Basic and acidic residues" evidence="1">
    <location>
        <begin position="35"/>
        <end position="47"/>
    </location>
</feature>
<sequence>MAARQGEALPVRFRCMSRTQPLCGSKEPFLPQRPRSTEKHAKGHLDTLHQPGVDNKDVDSDHRLITVRIQNFAGTSLAGSKKSPPTRRQICKDYSDDDWYE</sequence>
<dbReference type="AlphaFoldDB" id="A0AAV7W3E4"/>
<keyword evidence="3" id="KW-1185">Reference proteome</keyword>
<dbReference type="EMBL" id="JANPWB010000002">
    <property type="protein sequence ID" value="KAJ1207486.1"/>
    <property type="molecule type" value="Genomic_DNA"/>
</dbReference>
<dbReference type="Proteomes" id="UP001066276">
    <property type="component" value="Chromosome 1_2"/>
</dbReference>
<gene>
    <name evidence="2" type="ORF">NDU88_002877</name>
</gene>
<evidence type="ECO:0000313" key="2">
    <source>
        <dbReference type="EMBL" id="KAJ1207486.1"/>
    </source>
</evidence>
<evidence type="ECO:0000256" key="1">
    <source>
        <dbReference type="SAM" id="MobiDB-lite"/>
    </source>
</evidence>
<evidence type="ECO:0000313" key="3">
    <source>
        <dbReference type="Proteomes" id="UP001066276"/>
    </source>
</evidence>